<evidence type="ECO:0000256" key="4">
    <source>
        <dbReference type="ARBA" id="ARBA00022519"/>
    </source>
</evidence>
<dbReference type="PANTHER" id="PTHR32196">
    <property type="entry name" value="ABC TRANSPORTER PERMEASE PROTEIN YPHD-RELATED-RELATED"/>
    <property type="match status" value="1"/>
</dbReference>
<evidence type="ECO:0000256" key="8">
    <source>
        <dbReference type="SAM" id="MobiDB-lite"/>
    </source>
</evidence>
<feature type="transmembrane region" description="Helical" evidence="9">
    <location>
        <begin position="287"/>
        <end position="306"/>
    </location>
</feature>
<feature type="transmembrane region" description="Helical" evidence="9">
    <location>
        <begin position="91"/>
        <end position="108"/>
    </location>
</feature>
<feature type="transmembrane region" description="Helical" evidence="9">
    <location>
        <begin position="181"/>
        <end position="202"/>
    </location>
</feature>
<dbReference type="InterPro" id="IPR001851">
    <property type="entry name" value="ABC_transp_permease"/>
</dbReference>
<feature type="transmembrane region" description="Helical" evidence="9">
    <location>
        <begin position="312"/>
        <end position="331"/>
    </location>
</feature>
<keyword evidence="7 9" id="KW-0472">Membrane</keyword>
<dbReference type="Proteomes" id="UP001242480">
    <property type="component" value="Unassembled WGS sequence"/>
</dbReference>
<sequence>MTTDTSRSPAEPVATTAGGNDAPRPRALAAFLKRYTTLLILLALMAVFSGLSPQFLTSLNLKNLLVVQVTVCCMAFAAILPLIVGEFDLSLGYALGFIMMLGACLGGLGCGAAVIIPAMLAAGLAIGVLNGLLRIWFNISSFIATLGVGILLSGVTQGMSGGSVLYAGIPPILTAAGQDEVLGLGISVWLTLVLALVLVFVLEHTPFGRQLYAIGGSERVAFLAGIRLNLYKVLAFAGAGLLVGIAALFELGQSGGANPLFGPELLLPAYAAAFLGVTTYRPGYFNVPGAVIAIVLLAVGFNGLNLLGAPYWLQPIFNGIVLIVAVITAAAEGRQILK</sequence>
<comment type="caution">
    <text evidence="10">The sequence shown here is derived from an EMBL/GenBank/DDBJ whole genome shotgun (WGS) entry which is preliminary data.</text>
</comment>
<comment type="subcellular location">
    <subcellularLocation>
        <location evidence="1">Cell membrane</location>
        <topology evidence="1">Multi-pass membrane protein</topology>
    </subcellularLocation>
</comment>
<dbReference type="PANTHER" id="PTHR32196:SF21">
    <property type="entry name" value="ABC TRANSPORTER PERMEASE PROTEIN YPHD-RELATED"/>
    <property type="match status" value="1"/>
</dbReference>
<evidence type="ECO:0000256" key="5">
    <source>
        <dbReference type="ARBA" id="ARBA00022692"/>
    </source>
</evidence>
<protein>
    <submittedName>
        <fullName evidence="10">Ribose transport system permease protein</fullName>
    </submittedName>
</protein>
<keyword evidence="4" id="KW-0997">Cell inner membrane</keyword>
<accession>A0ABU0JC78</accession>
<evidence type="ECO:0000256" key="9">
    <source>
        <dbReference type="SAM" id="Phobius"/>
    </source>
</evidence>
<evidence type="ECO:0000256" key="3">
    <source>
        <dbReference type="ARBA" id="ARBA00022475"/>
    </source>
</evidence>
<feature type="region of interest" description="Disordered" evidence="8">
    <location>
        <begin position="1"/>
        <end position="21"/>
    </location>
</feature>
<evidence type="ECO:0000313" key="10">
    <source>
        <dbReference type="EMBL" id="MDQ0471896.1"/>
    </source>
</evidence>
<keyword evidence="6 9" id="KW-1133">Transmembrane helix</keyword>
<evidence type="ECO:0000256" key="7">
    <source>
        <dbReference type="ARBA" id="ARBA00023136"/>
    </source>
</evidence>
<proteinExistence type="predicted"/>
<dbReference type="RefSeq" id="WP_307277795.1">
    <property type="nucleotide sequence ID" value="NZ_JAUSVX010000010.1"/>
</dbReference>
<feature type="transmembrane region" description="Helical" evidence="9">
    <location>
        <begin position="261"/>
        <end position="280"/>
    </location>
</feature>
<evidence type="ECO:0000313" key="11">
    <source>
        <dbReference type="Proteomes" id="UP001242480"/>
    </source>
</evidence>
<keyword evidence="2" id="KW-0813">Transport</keyword>
<feature type="transmembrane region" description="Helical" evidence="9">
    <location>
        <begin position="64"/>
        <end position="84"/>
    </location>
</feature>
<feature type="transmembrane region" description="Helical" evidence="9">
    <location>
        <begin position="35"/>
        <end position="52"/>
    </location>
</feature>
<evidence type="ECO:0000256" key="2">
    <source>
        <dbReference type="ARBA" id="ARBA00022448"/>
    </source>
</evidence>
<gene>
    <name evidence="10" type="ORF">QO011_004923</name>
</gene>
<evidence type="ECO:0000256" key="6">
    <source>
        <dbReference type="ARBA" id="ARBA00022989"/>
    </source>
</evidence>
<name>A0ABU0JC78_9HYPH</name>
<reference evidence="10 11" key="1">
    <citation type="submission" date="2023-07" db="EMBL/GenBank/DDBJ databases">
        <title>Genomic Encyclopedia of Type Strains, Phase IV (KMG-IV): sequencing the most valuable type-strain genomes for metagenomic binning, comparative biology and taxonomic classification.</title>
        <authorList>
            <person name="Goeker M."/>
        </authorList>
    </citation>
    <scope>NUCLEOTIDE SEQUENCE [LARGE SCALE GENOMIC DNA]</scope>
    <source>
        <strain evidence="10 11">DSM 19619</strain>
    </source>
</reference>
<evidence type="ECO:0000256" key="1">
    <source>
        <dbReference type="ARBA" id="ARBA00004651"/>
    </source>
</evidence>
<dbReference type="Pfam" id="PF02653">
    <property type="entry name" value="BPD_transp_2"/>
    <property type="match status" value="1"/>
</dbReference>
<keyword evidence="11" id="KW-1185">Reference proteome</keyword>
<keyword evidence="5 9" id="KW-0812">Transmembrane</keyword>
<feature type="transmembrane region" description="Helical" evidence="9">
    <location>
        <begin position="229"/>
        <end position="249"/>
    </location>
</feature>
<dbReference type="CDD" id="cd06579">
    <property type="entry name" value="TM_PBP1_transp_AraH_like"/>
    <property type="match status" value="1"/>
</dbReference>
<organism evidence="10 11">
    <name type="scientific">Labrys wisconsinensis</name>
    <dbReference type="NCBI Taxonomy" id="425677"/>
    <lineage>
        <taxon>Bacteria</taxon>
        <taxon>Pseudomonadati</taxon>
        <taxon>Pseudomonadota</taxon>
        <taxon>Alphaproteobacteria</taxon>
        <taxon>Hyphomicrobiales</taxon>
        <taxon>Xanthobacteraceae</taxon>
        <taxon>Labrys</taxon>
    </lineage>
</organism>
<feature type="transmembrane region" description="Helical" evidence="9">
    <location>
        <begin position="145"/>
        <end position="169"/>
    </location>
</feature>
<keyword evidence="3" id="KW-1003">Cell membrane</keyword>
<dbReference type="EMBL" id="JAUSVX010000010">
    <property type="protein sequence ID" value="MDQ0471896.1"/>
    <property type="molecule type" value="Genomic_DNA"/>
</dbReference>